<dbReference type="Gene3D" id="3.40.50.150">
    <property type="entry name" value="Vaccinia Virus protein VP39"/>
    <property type="match status" value="1"/>
</dbReference>
<dbReference type="STRING" id="269796.Rru_A3591"/>
<dbReference type="EnsemblBacteria" id="ABC24385">
    <property type="protein sequence ID" value="ABC24385"/>
    <property type="gene ID" value="Rru_A3591"/>
</dbReference>
<gene>
    <name evidence="1" type="ordered locus">Rru_A3591</name>
</gene>
<sequence>MALLKKLGEKWTVLNTVLWRYYRTTPAMETIYRDLFLRDLKKFQIEDHFYPVGGAANHGLFYLIARCFGEFDIRHVLELGAGQTSILLSQINAVKGDKTTIRTVEHDPAWAGHVQQKVSQGIHVAKLVAKTIEGQTISHYQAGYFDETLKYDFVLIDGPPAYSHDTRMNRVGALEIHDHLADDFIVIIDDAERPGEDALVGMLRRALKRRGVAFQETALLAGKRQHVFCGGAYARAAYF</sequence>
<keyword evidence="2" id="KW-1185">Reference proteome</keyword>
<dbReference type="SUPFAM" id="SSF53335">
    <property type="entry name" value="S-adenosyl-L-methionine-dependent methyltransferases"/>
    <property type="match status" value="1"/>
</dbReference>
<organism evidence="1 2">
    <name type="scientific">Rhodospirillum rubrum (strain ATCC 11170 / ATH 1.1.1 / DSM 467 / LMG 4362 / NCIMB 8255 / S1)</name>
    <dbReference type="NCBI Taxonomy" id="269796"/>
    <lineage>
        <taxon>Bacteria</taxon>
        <taxon>Pseudomonadati</taxon>
        <taxon>Pseudomonadota</taxon>
        <taxon>Alphaproteobacteria</taxon>
        <taxon>Rhodospirillales</taxon>
        <taxon>Rhodospirillaceae</taxon>
        <taxon>Rhodospirillum</taxon>
    </lineage>
</organism>
<dbReference type="InterPro" id="IPR029063">
    <property type="entry name" value="SAM-dependent_MTases_sf"/>
</dbReference>
<proteinExistence type="predicted"/>
<name>Q2RNB0_RHORT</name>
<reference evidence="1 2" key="1">
    <citation type="journal article" date="2011" name="Stand. Genomic Sci.">
        <title>Complete genome sequence of Rhodospirillum rubrum type strain (S1).</title>
        <authorList>
            <person name="Munk A.C."/>
            <person name="Copeland A."/>
            <person name="Lucas S."/>
            <person name="Lapidus A."/>
            <person name="Del Rio T.G."/>
            <person name="Barry K."/>
            <person name="Detter J.C."/>
            <person name="Hammon N."/>
            <person name="Israni S."/>
            <person name="Pitluck S."/>
            <person name="Brettin T."/>
            <person name="Bruce D."/>
            <person name="Han C."/>
            <person name="Tapia R."/>
            <person name="Gilna P."/>
            <person name="Schmutz J."/>
            <person name="Larimer F."/>
            <person name="Land M."/>
            <person name="Kyrpides N.C."/>
            <person name="Mavromatis K."/>
            <person name="Richardson P."/>
            <person name="Rohde M."/>
            <person name="Goker M."/>
            <person name="Klenk H.P."/>
            <person name="Zhang Y."/>
            <person name="Roberts G.P."/>
            <person name="Reslewic S."/>
            <person name="Schwartz D.C."/>
        </authorList>
    </citation>
    <scope>NUCLEOTIDE SEQUENCE [LARGE SCALE GENOMIC DNA]</scope>
    <source>
        <strain evidence="2">ATCC 11170 / ATH 1.1.1 / DSM 467 / LMG 4362 / NCIMB 8255 / S1</strain>
    </source>
</reference>
<dbReference type="HOGENOM" id="CLU_1160362_0_0_5"/>
<dbReference type="AlphaFoldDB" id="Q2RNB0"/>
<protein>
    <recommendedName>
        <fullName evidence="3">Class I SAM-dependent methyltransferase</fullName>
    </recommendedName>
</protein>
<accession>Q2RNB0</accession>
<dbReference type="KEGG" id="rru:Rru_A3591"/>
<dbReference type="Proteomes" id="UP000001929">
    <property type="component" value="Chromosome"/>
</dbReference>
<evidence type="ECO:0000313" key="2">
    <source>
        <dbReference type="Proteomes" id="UP000001929"/>
    </source>
</evidence>
<evidence type="ECO:0008006" key="3">
    <source>
        <dbReference type="Google" id="ProtNLM"/>
    </source>
</evidence>
<dbReference type="PATRIC" id="fig|269796.9.peg.3712"/>
<dbReference type="eggNOG" id="COG4122">
    <property type="taxonomic scope" value="Bacteria"/>
</dbReference>
<evidence type="ECO:0000313" key="1">
    <source>
        <dbReference type="EMBL" id="ABC24385.1"/>
    </source>
</evidence>
<dbReference type="EMBL" id="CP000230">
    <property type="protein sequence ID" value="ABC24385.1"/>
    <property type="molecule type" value="Genomic_DNA"/>
</dbReference>